<proteinExistence type="predicted"/>
<accession>A0A645DTN4</accession>
<evidence type="ECO:0000313" key="1">
    <source>
        <dbReference type="EMBL" id="MPM92850.1"/>
    </source>
</evidence>
<dbReference type="AlphaFoldDB" id="A0A645DTN4"/>
<dbReference type="EMBL" id="VSSQ01039735">
    <property type="protein sequence ID" value="MPM92850.1"/>
    <property type="molecule type" value="Genomic_DNA"/>
</dbReference>
<protein>
    <submittedName>
        <fullName evidence="1">Uncharacterized protein</fullName>
    </submittedName>
</protein>
<gene>
    <name evidence="1" type="ORF">SDC9_139986</name>
</gene>
<reference evidence="1" key="1">
    <citation type="submission" date="2019-08" db="EMBL/GenBank/DDBJ databases">
        <authorList>
            <person name="Kucharzyk K."/>
            <person name="Murdoch R.W."/>
            <person name="Higgins S."/>
            <person name="Loffler F."/>
        </authorList>
    </citation>
    <scope>NUCLEOTIDE SEQUENCE</scope>
</reference>
<organism evidence="1">
    <name type="scientific">bioreactor metagenome</name>
    <dbReference type="NCBI Taxonomy" id="1076179"/>
    <lineage>
        <taxon>unclassified sequences</taxon>
        <taxon>metagenomes</taxon>
        <taxon>ecological metagenomes</taxon>
    </lineage>
</organism>
<sequence length="48" mass="5461">MENRFPSGFVVVNKNALQKKDSVQVVTKITFLPEFARIRQKNLDLAIG</sequence>
<comment type="caution">
    <text evidence="1">The sequence shown here is derived from an EMBL/GenBank/DDBJ whole genome shotgun (WGS) entry which is preliminary data.</text>
</comment>
<name>A0A645DTN4_9ZZZZ</name>